<keyword evidence="2" id="KW-1185">Reference proteome</keyword>
<proteinExistence type="predicted"/>
<organism evidence="1 2">
    <name type="scientific">Fusarium albosuccineum</name>
    <dbReference type="NCBI Taxonomy" id="1237068"/>
    <lineage>
        <taxon>Eukaryota</taxon>
        <taxon>Fungi</taxon>
        <taxon>Dikarya</taxon>
        <taxon>Ascomycota</taxon>
        <taxon>Pezizomycotina</taxon>
        <taxon>Sordariomycetes</taxon>
        <taxon>Hypocreomycetidae</taxon>
        <taxon>Hypocreales</taxon>
        <taxon>Nectriaceae</taxon>
        <taxon>Fusarium</taxon>
        <taxon>Fusarium decemcellulare species complex</taxon>
    </lineage>
</organism>
<dbReference type="AlphaFoldDB" id="A0A8H4LB23"/>
<protein>
    <submittedName>
        <fullName evidence="1">Uncharacterized protein</fullName>
    </submittedName>
</protein>
<comment type="caution">
    <text evidence="1">The sequence shown here is derived from an EMBL/GenBank/DDBJ whole genome shotgun (WGS) entry which is preliminary data.</text>
</comment>
<dbReference type="EMBL" id="JAADYS010000920">
    <property type="protein sequence ID" value="KAF4466162.1"/>
    <property type="molecule type" value="Genomic_DNA"/>
</dbReference>
<reference evidence="1 2" key="1">
    <citation type="submission" date="2020-01" db="EMBL/GenBank/DDBJ databases">
        <title>Identification and distribution of gene clusters putatively required for synthesis of sphingolipid metabolism inhibitors in phylogenetically diverse species of the filamentous fungus Fusarium.</title>
        <authorList>
            <person name="Kim H.-S."/>
            <person name="Busman M."/>
            <person name="Brown D.W."/>
            <person name="Divon H."/>
            <person name="Uhlig S."/>
            <person name="Proctor R.H."/>
        </authorList>
    </citation>
    <scope>NUCLEOTIDE SEQUENCE [LARGE SCALE GENOMIC DNA]</scope>
    <source>
        <strain evidence="1 2">NRRL 20459</strain>
    </source>
</reference>
<sequence length="450" mass="52219">MSLIKDLPVDLVITIMAAVESPLDLKSFMSAFPSAKTLFKTSPRTILQASVERFEETLGNDRLRMAVLSCRLSGLRNRATPPRREAMECQIRPLLQDYEASCNGQPDERPHIDFPLLCELQRYISDTDAIVTEYAPKAWRRTEEAVLGLHVKPPRFGDGLFSDLYLTKSERNRFREAIFRYDSYCYAFVHGRHVLFEDDDHFRRLIIRSFCTEDADKETGAVVKNMQAIEGNLWQIHRSITIDICRKLTSGRWDIGELGHGDKWKPYEREKLSNLIRSMRRSVLISGSDHEAADPTLTGTVAKQLSTLVERDGQIPAWCKNYRAELIWLATDNLNCSTRRYTGVLCAQGHRLLLDLERLDERQLIDFALSNFYLVSGSMVRTPYLYLTELVDDMYPASFQWRDARPVDYRWSETRKEGCFWDAERIADLEKLRRDLDTGLERSLGPFWWH</sequence>
<dbReference type="Proteomes" id="UP000554235">
    <property type="component" value="Unassembled WGS sequence"/>
</dbReference>
<accession>A0A8H4LB23</accession>
<gene>
    <name evidence="1" type="ORF">FALBO_6985</name>
</gene>
<evidence type="ECO:0000313" key="1">
    <source>
        <dbReference type="EMBL" id="KAF4466162.1"/>
    </source>
</evidence>
<name>A0A8H4LB23_9HYPO</name>
<evidence type="ECO:0000313" key="2">
    <source>
        <dbReference type="Proteomes" id="UP000554235"/>
    </source>
</evidence>
<dbReference type="OrthoDB" id="5098625at2759"/>